<name>A0ABW7TCD5_9ACTN</name>
<dbReference type="EMBL" id="JBIRRB010000018">
    <property type="protein sequence ID" value="MFI0915215.1"/>
    <property type="molecule type" value="Genomic_DNA"/>
</dbReference>
<keyword evidence="2" id="KW-1185">Reference proteome</keyword>
<dbReference type="RefSeq" id="WP_397614841.1">
    <property type="nucleotide sequence ID" value="NZ_JBIRRB010000018.1"/>
</dbReference>
<comment type="caution">
    <text evidence="1">The sequence shown here is derived from an EMBL/GenBank/DDBJ whole genome shotgun (WGS) entry which is preliminary data.</text>
</comment>
<gene>
    <name evidence="1" type="ORF">ACH4TF_33000</name>
</gene>
<sequence length="84" mass="8999">MGATETAKRWNGGRLGAARPGMDVQRLACLVEGCGTEAVPGGHRRWLIRVEVVGSREPARWYCRGWCASYGRALADVRAIGGAA</sequence>
<dbReference type="Proteomes" id="UP001611162">
    <property type="component" value="Unassembled WGS sequence"/>
</dbReference>
<protein>
    <submittedName>
        <fullName evidence="1">Uncharacterized protein</fullName>
    </submittedName>
</protein>
<reference evidence="1 2" key="1">
    <citation type="submission" date="2024-10" db="EMBL/GenBank/DDBJ databases">
        <title>The Natural Products Discovery Center: Release of the First 8490 Sequenced Strains for Exploring Actinobacteria Biosynthetic Diversity.</title>
        <authorList>
            <person name="Kalkreuter E."/>
            <person name="Kautsar S.A."/>
            <person name="Yang D."/>
            <person name="Bader C.D."/>
            <person name="Teijaro C.N."/>
            <person name="Fluegel L."/>
            <person name="Davis C.M."/>
            <person name="Simpson J.R."/>
            <person name="Lauterbach L."/>
            <person name="Steele A.D."/>
            <person name="Gui C."/>
            <person name="Meng S."/>
            <person name="Li G."/>
            <person name="Viehrig K."/>
            <person name="Ye F."/>
            <person name="Su P."/>
            <person name="Kiefer A.F."/>
            <person name="Nichols A."/>
            <person name="Cepeda A.J."/>
            <person name="Yan W."/>
            <person name="Fan B."/>
            <person name="Jiang Y."/>
            <person name="Adhikari A."/>
            <person name="Zheng C.-J."/>
            <person name="Schuster L."/>
            <person name="Cowan T.M."/>
            <person name="Smanski M.J."/>
            <person name="Chevrette M.G."/>
            <person name="De Carvalho L.P.S."/>
            <person name="Shen B."/>
        </authorList>
    </citation>
    <scope>NUCLEOTIDE SEQUENCE [LARGE SCALE GENOMIC DNA]</scope>
    <source>
        <strain evidence="1 2">NPDC020979</strain>
    </source>
</reference>
<evidence type="ECO:0000313" key="2">
    <source>
        <dbReference type="Proteomes" id="UP001611162"/>
    </source>
</evidence>
<organism evidence="1 2">
    <name type="scientific">Streptomyces abikoensis</name>
    <dbReference type="NCBI Taxonomy" id="97398"/>
    <lineage>
        <taxon>Bacteria</taxon>
        <taxon>Bacillati</taxon>
        <taxon>Actinomycetota</taxon>
        <taxon>Actinomycetes</taxon>
        <taxon>Kitasatosporales</taxon>
        <taxon>Streptomycetaceae</taxon>
        <taxon>Streptomyces</taxon>
    </lineage>
</organism>
<proteinExistence type="predicted"/>
<evidence type="ECO:0000313" key="1">
    <source>
        <dbReference type="EMBL" id="MFI0915215.1"/>
    </source>
</evidence>
<accession>A0ABW7TCD5</accession>